<evidence type="ECO:0000256" key="1">
    <source>
        <dbReference type="ARBA" id="ARBA00004141"/>
    </source>
</evidence>
<dbReference type="Gene3D" id="1.20.1250.20">
    <property type="entry name" value="MFS general substrate transporter like domains"/>
    <property type="match status" value="1"/>
</dbReference>
<dbReference type="CDD" id="cd17316">
    <property type="entry name" value="MFS_SV2_like"/>
    <property type="match status" value="1"/>
</dbReference>
<evidence type="ECO:0000313" key="25">
    <source>
        <dbReference type="Proteomes" id="UP000476176"/>
    </source>
</evidence>
<feature type="transmembrane region" description="Helical" evidence="7">
    <location>
        <begin position="196"/>
        <end position="216"/>
    </location>
</feature>
<keyword evidence="4 7" id="KW-1133">Transmembrane helix</keyword>
<evidence type="ECO:0000313" key="18">
    <source>
        <dbReference type="Proteomes" id="UP000429523"/>
    </source>
</evidence>
<evidence type="ECO:0000313" key="23">
    <source>
        <dbReference type="Proteomes" id="UP000441208"/>
    </source>
</evidence>
<keyword evidence="19" id="KW-1185">Reference proteome</keyword>
<feature type="transmembrane region" description="Helical" evidence="7">
    <location>
        <begin position="133"/>
        <end position="155"/>
    </location>
</feature>
<dbReference type="EMBL" id="QXGC01002331">
    <property type="protein sequence ID" value="KAE9187543.1"/>
    <property type="molecule type" value="Genomic_DNA"/>
</dbReference>
<dbReference type="Proteomes" id="UP000460718">
    <property type="component" value="Unassembled WGS sequence"/>
</dbReference>
<dbReference type="PROSITE" id="PS00217">
    <property type="entry name" value="SUGAR_TRANSPORT_2"/>
    <property type="match status" value="1"/>
</dbReference>
<feature type="compositionally biased region" description="Basic and acidic residues" evidence="6">
    <location>
        <begin position="472"/>
        <end position="481"/>
    </location>
</feature>
<feature type="transmembrane region" description="Helical" evidence="7">
    <location>
        <begin position="409"/>
        <end position="428"/>
    </location>
</feature>
<name>A0A6A3W4L5_9STRA</name>
<feature type="compositionally biased region" description="Acidic residues" evidence="6">
    <location>
        <begin position="482"/>
        <end position="499"/>
    </location>
</feature>
<dbReference type="Proteomes" id="UP000429523">
    <property type="component" value="Unassembled WGS sequence"/>
</dbReference>
<keyword evidence="5 7" id="KW-0472">Membrane</keyword>
<dbReference type="GO" id="GO:0022857">
    <property type="term" value="F:transmembrane transporter activity"/>
    <property type="evidence" value="ECO:0007669"/>
    <property type="project" value="InterPro"/>
</dbReference>
<sequence length="534" mass="57022">MAAVKTPRIPTPNVFRVSPTPSETVHQRLGALDARLSWFYVRLLLLTGASWAVHAAELVLFAFTRRLVAHNVGMGTYALEALGVGVFLGAAVGGPLFGLLVDARGRRSALLFAMALSLLGMALSAVAKKDYHVIIARIVAGVGLGGELPAATVLVQELSPRPMRGLMVALLEAFTGVGGVVGVVLAFGLAPQIGWRLTYLAICGCVVYTGVLRFSIPESPRWLASVGRVDEAILVVEKIEQAHEVRPSYDNLNVQEAPTPAAVESVPSVARVKASAFDRPVHTLVLWILWTAMAVSSYALGVYVPTLISMSGFNMYADWSTIALLHGSQVVGCIIASRMLETRSRKQTLACFATLTSVASVLLSYAPWYEFVVVVVVGTCSVSALLAGTWSCVLAYTPEHYPTAVRARGVSYAFGFSRLGAAGGVLLYPHMFDVWLMSVSAITWVFAGVLAATVLGIVVPYGFNPSITGDNNECRDTKTDDSDIDLESGDGREEAEEEEETFFAIGAGEHGEAVKELHVASMTPTPKGVTETSW</sequence>
<evidence type="ECO:0000313" key="9">
    <source>
        <dbReference type="EMBL" id="KAE8924963.1"/>
    </source>
</evidence>
<dbReference type="EMBL" id="QXFW01002263">
    <property type="protein sequence ID" value="KAE8980323.1"/>
    <property type="molecule type" value="Genomic_DNA"/>
</dbReference>
<dbReference type="EMBL" id="QXGB01002368">
    <property type="protein sequence ID" value="KAE9178671.1"/>
    <property type="molecule type" value="Genomic_DNA"/>
</dbReference>
<evidence type="ECO:0000313" key="17">
    <source>
        <dbReference type="EMBL" id="KAE9282748.1"/>
    </source>
</evidence>
<dbReference type="Proteomes" id="UP000440367">
    <property type="component" value="Unassembled WGS sequence"/>
</dbReference>
<evidence type="ECO:0000313" key="20">
    <source>
        <dbReference type="Proteomes" id="UP000437068"/>
    </source>
</evidence>
<feature type="transmembrane region" description="Helical" evidence="7">
    <location>
        <begin position="316"/>
        <end position="336"/>
    </location>
</feature>
<evidence type="ECO:0000313" key="14">
    <source>
        <dbReference type="EMBL" id="KAE9178671.1"/>
    </source>
</evidence>
<dbReference type="SUPFAM" id="SSF103473">
    <property type="entry name" value="MFS general substrate transporter"/>
    <property type="match status" value="1"/>
</dbReference>
<dbReference type="Proteomes" id="UP000437068">
    <property type="component" value="Unassembled WGS sequence"/>
</dbReference>
<comment type="subcellular location">
    <subcellularLocation>
        <location evidence="1">Membrane</location>
        <topology evidence="1">Multi-pass membrane protein</topology>
    </subcellularLocation>
</comment>
<accession>A0A6A3W4L5</accession>
<feature type="transmembrane region" description="Helical" evidence="7">
    <location>
        <begin position="81"/>
        <end position="101"/>
    </location>
</feature>
<dbReference type="PANTHER" id="PTHR23511:SF5">
    <property type="entry name" value="MAJOR FACILITATOR-TYPE TRANSPORTER HXNZ-RELATED"/>
    <property type="match status" value="1"/>
</dbReference>
<keyword evidence="3 7" id="KW-0812">Transmembrane</keyword>
<dbReference type="AlphaFoldDB" id="A0A6A3W4L5"/>
<dbReference type="Proteomes" id="UP000476176">
    <property type="component" value="Unassembled WGS sequence"/>
</dbReference>
<evidence type="ECO:0000313" key="19">
    <source>
        <dbReference type="Proteomes" id="UP000433483"/>
    </source>
</evidence>
<dbReference type="EMBL" id="QXGF01002375">
    <property type="protein sequence ID" value="KAE8924963.1"/>
    <property type="molecule type" value="Genomic_DNA"/>
</dbReference>
<evidence type="ECO:0000313" key="26">
    <source>
        <dbReference type="Proteomes" id="UP000488956"/>
    </source>
</evidence>
<feature type="domain" description="Major facilitator superfamily (MFS) profile" evidence="8">
    <location>
        <begin position="43"/>
        <end position="468"/>
    </location>
</feature>
<gene>
    <name evidence="17" type="ORF">PF001_g23159</name>
    <name evidence="16" type="ORF">PF002_g24963</name>
    <name evidence="15" type="ORF">PF004_g22765</name>
    <name evidence="14" type="ORF">PF005_g23984</name>
    <name evidence="13" type="ORF">PF006_g23261</name>
    <name evidence="12" type="ORF">PF007_g24057</name>
    <name evidence="9" type="ORF">PF009_g24817</name>
    <name evidence="11" type="ORF">PF010_g23418</name>
    <name evidence="10" type="ORF">PF011_g22486</name>
</gene>
<evidence type="ECO:0000256" key="2">
    <source>
        <dbReference type="ARBA" id="ARBA00022448"/>
    </source>
</evidence>
<evidence type="ECO:0000313" key="22">
    <source>
        <dbReference type="Proteomes" id="UP000440732"/>
    </source>
</evidence>
<dbReference type="Proteomes" id="UP000433483">
    <property type="component" value="Unassembled WGS sequence"/>
</dbReference>
<evidence type="ECO:0000259" key="8">
    <source>
        <dbReference type="PROSITE" id="PS50850"/>
    </source>
</evidence>
<evidence type="ECO:0000256" key="4">
    <source>
        <dbReference type="ARBA" id="ARBA00022989"/>
    </source>
</evidence>
<feature type="transmembrane region" description="Helical" evidence="7">
    <location>
        <begin position="372"/>
        <end position="397"/>
    </location>
</feature>
<evidence type="ECO:0000313" key="15">
    <source>
        <dbReference type="EMBL" id="KAE9187543.1"/>
    </source>
</evidence>
<evidence type="ECO:0000313" key="13">
    <source>
        <dbReference type="EMBL" id="KAE9098881.1"/>
    </source>
</evidence>
<evidence type="ECO:0000313" key="10">
    <source>
        <dbReference type="EMBL" id="KAE8980323.1"/>
    </source>
</evidence>
<dbReference type="Proteomes" id="UP000440732">
    <property type="component" value="Unassembled WGS sequence"/>
</dbReference>
<dbReference type="InterPro" id="IPR020846">
    <property type="entry name" value="MFS_dom"/>
</dbReference>
<organism evidence="14 19">
    <name type="scientific">Phytophthora fragariae</name>
    <dbReference type="NCBI Taxonomy" id="53985"/>
    <lineage>
        <taxon>Eukaryota</taxon>
        <taxon>Sar</taxon>
        <taxon>Stramenopiles</taxon>
        <taxon>Oomycota</taxon>
        <taxon>Peronosporomycetes</taxon>
        <taxon>Peronosporales</taxon>
        <taxon>Peronosporaceae</taxon>
        <taxon>Phytophthora</taxon>
    </lineage>
</organism>
<feature type="region of interest" description="Disordered" evidence="6">
    <location>
        <begin position="470"/>
        <end position="499"/>
    </location>
</feature>
<evidence type="ECO:0000313" key="21">
    <source>
        <dbReference type="Proteomes" id="UP000440367"/>
    </source>
</evidence>
<reference evidence="18 19" key="1">
    <citation type="submission" date="2018-08" db="EMBL/GenBank/DDBJ databases">
        <title>Genomic investigation of the strawberry pathogen Phytophthora fragariae indicates pathogenicity is determined by transcriptional variation in three key races.</title>
        <authorList>
            <person name="Adams T.M."/>
            <person name="Armitage A.D."/>
            <person name="Sobczyk M.K."/>
            <person name="Bates H.J."/>
            <person name="Dunwell J.M."/>
            <person name="Nellist C.F."/>
            <person name="Harrison R.J."/>
        </authorList>
    </citation>
    <scope>NUCLEOTIDE SEQUENCE [LARGE SCALE GENOMIC DNA]</scope>
    <source>
        <strain evidence="17 20">A4</strain>
        <strain evidence="16 21">BC-1</strain>
        <strain evidence="15 25">BC-23</strain>
        <strain evidence="14 19">NOV-27</strain>
        <strain evidence="13 22">NOV-5</strain>
        <strain evidence="12 23">NOV-71</strain>
        <strain evidence="9 18">NOV-9</strain>
        <strain evidence="11 26">ONT-3</strain>
        <strain evidence="10 24">SCRP245</strain>
    </source>
</reference>
<comment type="caution">
    <text evidence="14">The sequence shown here is derived from an EMBL/GenBank/DDBJ whole genome shotgun (WGS) entry which is preliminary data.</text>
</comment>
<protein>
    <recommendedName>
        <fullName evidence="8">Major facilitator superfamily (MFS) profile domain-containing protein</fullName>
    </recommendedName>
</protein>
<evidence type="ECO:0000313" key="24">
    <source>
        <dbReference type="Proteomes" id="UP000460718"/>
    </source>
</evidence>
<dbReference type="Proteomes" id="UP000488956">
    <property type="component" value="Unassembled WGS sequence"/>
</dbReference>
<dbReference type="InterPro" id="IPR036259">
    <property type="entry name" value="MFS_trans_sf"/>
</dbReference>
<dbReference type="EMBL" id="QXGD01002359">
    <property type="protein sequence ID" value="KAE9189739.1"/>
    <property type="molecule type" value="Genomic_DNA"/>
</dbReference>
<dbReference type="PROSITE" id="PS50850">
    <property type="entry name" value="MFS"/>
    <property type="match status" value="1"/>
</dbReference>
<feature type="transmembrane region" description="Helical" evidence="7">
    <location>
        <begin position="284"/>
        <end position="304"/>
    </location>
</feature>
<dbReference type="EMBL" id="QXGA01002376">
    <property type="protein sequence ID" value="KAE9098881.1"/>
    <property type="molecule type" value="Genomic_DNA"/>
</dbReference>
<dbReference type="Proteomes" id="UP000441208">
    <property type="component" value="Unassembled WGS sequence"/>
</dbReference>
<evidence type="ECO:0000256" key="5">
    <source>
        <dbReference type="ARBA" id="ARBA00023136"/>
    </source>
</evidence>
<evidence type="ECO:0000256" key="6">
    <source>
        <dbReference type="SAM" id="MobiDB-lite"/>
    </source>
</evidence>
<dbReference type="PANTHER" id="PTHR23511">
    <property type="entry name" value="SYNAPTIC VESICLE GLYCOPROTEIN 2"/>
    <property type="match status" value="1"/>
</dbReference>
<keyword evidence="2" id="KW-0813">Transport</keyword>
<dbReference type="GO" id="GO:0016020">
    <property type="term" value="C:membrane"/>
    <property type="evidence" value="ECO:0007669"/>
    <property type="project" value="UniProtKB-SubCell"/>
</dbReference>
<feature type="transmembrane region" description="Helical" evidence="7">
    <location>
        <begin position="434"/>
        <end position="459"/>
    </location>
</feature>
<feature type="transmembrane region" description="Helical" evidence="7">
    <location>
        <begin position="167"/>
        <end position="190"/>
    </location>
</feature>
<evidence type="ECO:0000313" key="16">
    <source>
        <dbReference type="EMBL" id="KAE9189739.1"/>
    </source>
</evidence>
<dbReference type="InterPro" id="IPR005828">
    <property type="entry name" value="MFS_sugar_transport-like"/>
</dbReference>
<dbReference type="OrthoDB" id="4139357at2759"/>
<feature type="transmembrane region" description="Helical" evidence="7">
    <location>
        <begin position="348"/>
        <end position="366"/>
    </location>
</feature>
<proteinExistence type="predicted"/>
<dbReference type="EMBL" id="QXGE01002339">
    <property type="protein sequence ID" value="KAE9282748.1"/>
    <property type="molecule type" value="Genomic_DNA"/>
</dbReference>
<feature type="transmembrane region" description="Helical" evidence="7">
    <location>
        <begin position="108"/>
        <end position="127"/>
    </location>
</feature>
<dbReference type="EMBL" id="QXFX01002373">
    <property type="protein sequence ID" value="KAE9077688.1"/>
    <property type="molecule type" value="Genomic_DNA"/>
</dbReference>
<evidence type="ECO:0000313" key="12">
    <source>
        <dbReference type="EMBL" id="KAE9077954.1"/>
    </source>
</evidence>
<dbReference type="InterPro" id="IPR005829">
    <property type="entry name" value="Sugar_transporter_CS"/>
</dbReference>
<evidence type="ECO:0000256" key="7">
    <source>
        <dbReference type="SAM" id="Phobius"/>
    </source>
</evidence>
<dbReference type="EMBL" id="QXFZ01002356">
    <property type="protein sequence ID" value="KAE9077954.1"/>
    <property type="molecule type" value="Genomic_DNA"/>
</dbReference>
<evidence type="ECO:0000313" key="11">
    <source>
        <dbReference type="EMBL" id="KAE9077688.1"/>
    </source>
</evidence>
<feature type="transmembrane region" description="Helical" evidence="7">
    <location>
        <begin position="39"/>
        <end position="61"/>
    </location>
</feature>
<dbReference type="Pfam" id="PF00083">
    <property type="entry name" value="Sugar_tr"/>
    <property type="match status" value="1"/>
</dbReference>
<evidence type="ECO:0000256" key="3">
    <source>
        <dbReference type="ARBA" id="ARBA00022692"/>
    </source>
</evidence>